<feature type="domain" description="Reticulon" evidence="7">
    <location>
        <begin position="61"/>
        <end position="208"/>
    </location>
</feature>
<evidence type="ECO:0000313" key="8">
    <source>
        <dbReference type="EMBL" id="EDV38383.1"/>
    </source>
</evidence>
<keyword evidence="3 6" id="KW-0256">Endoplasmic reticulum</keyword>
<feature type="transmembrane region" description="Helical" evidence="6">
    <location>
        <begin position="70"/>
        <end position="88"/>
    </location>
</feature>
<dbReference type="Proteomes" id="UP000007801">
    <property type="component" value="Unassembled WGS sequence"/>
</dbReference>
<evidence type="ECO:0000256" key="3">
    <source>
        <dbReference type="ARBA" id="ARBA00022824"/>
    </source>
</evidence>
<sequence length="280" mass="32359">MENSQNVDNQDNQDNIEGPANVEDAENVAGSSSEAGTTSVEIYTFSELYQKVAAIELPSFLKDLIYWRDVAFSVFWFRFGFLAIGIVFNLSILKLLGLTCLVFLGHFICYGIVREVIQFRPYEELLAQPEFLTLNPEVVQRMALGVTNCINRWMATFKHIFLGGHLFDRLLVLLLLVEFRGVFTLISLEAFVKIVYCLVFILPRFFEEATYRLYRYYLEDEPTDTPLFWILTIILMAKDFVVQILRTGRLEIRSLQEEGDHFHQIPQNMFAGPPQGIRDN</sequence>
<dbReference type="EMBL" id="CH902640">
    <property type="protein sequence ID" value="EDV38383.1"/>
    <property type="molecule type" value="Genomic_DNA"/>
</dbReference>
<dbReference type="STRING" id="7217.B3N0H9"/>
<evidence type="ECO:0000256" key="2">
    <source>
        <dbReference type="ARBA" id="ARBA00022692"/>
    </source>
</evidence>
<dbReference type="GeneID" id="6504390"/>
<proteinExistence type="predicted"/>
<dbReference type="KEGG" id="dan:6504390"/>
<dbReference type="PROSITE" id="PS50845">
    <property type="entry name" value="RETICULON"/>
    <property type="match status" value="1"/>
</dbReference>
<dbReference type="PhylomeDB" id="B3N0H9"/>
<dbReference type="InParanoid" id="B3N0H9"/>
<keyword evidence="2 6" id="KW-0812">Transmembrane</keyword>
<dbReference type="InterPro" id="IPR003388">
    <property type="entry name" value="Reticulon"/>
</dbReference>
<evidence type="ECO:0000256" key="1">
    <source>
        <dbReference type="ARBA" id="ARBA00004477"/>
    </source>
</evidence>
<protein>
    <recommendedName>
        <fullName evidence="6">Reticulon-like protein</fullName>
    </recommendedName>
</protein>
<evidence type="ECO:0000256" key="6">
    <source>
        <dbReference type="RuleBase" id="RU363132"/>
    </source>
</evidence>
<dbReference type="HOGENOM" id="CLU_994867_0_0_1"/>
<feature type="transmembrane region" description="Helical" evidence="6">
    <location>
        <begin position="95"/>
        <end position="113"/>
    </location>
</feature>
<dbReference type="AlphaFoldDB" id="B3N0H9"/>
<keyword evidence="9" id="KW-1185">Reference proteome</keyword>
<gene>
    <name evidence="8" type="primary">Dana\GF21718</name>
    <name evidence="8" type="synonym">dana_GLEANR_5627</name>
    <name evidence="8" type="ORF">GF21718</name>
</gene>
<reference evidence="8 9" key="1">
    <citation type="journal article" date="2007" name="Nature">
        <title>Evolution of genes and genomes on the Drosophila phylogeny.</title>
        <authorList>
            <consortium name="Drosophila 12 Genomes Consortium"/>
            <person name="Clark A.G."/>
            <person name="Eisen M.B."/>
            <person name="Smith D.R."/>
            <person name="Bergman C.M."/>
            <person name="Oliver B."/>
            <person name="Markow T.A."/>
            <person name="Kaufman T.C."/>
            <person name="Kellis M."/>
            <person name="Gelbart W."/>
            <person name="Iyer V.N."/>
            <person name="Pollard D.A."/>
            <person name="Sackton T.B."/>
            <person name="Larracuente A.M."/>
            <person name="Singh N.D."/>
            <person name="Abad J.P."/>
            <person name="Abt D.N."/>
            <person name="Adryan B."/>
            <person name="Aguade M."/>
            <person name="Akashi H."/>
            <person name="Anderson W.W."/>
            <person name="Aquadro C.F."/>
            <person name="Ardell D.H."/>
            <person name="Arguello R."/>
            <person name="Artieri C.G."/>
            <person name="Barbash D.A."/>
            <person name="Barker D."/>
            <person name="Barsanti P."/>
            <person name="Batterham P."/>
            <person name="Batzoglou S."/>
            <person name="Begun D."/>
            <person name="Bhutkar A."/>
            <person name="Blanco E."/>
            <person name="Bosak S.A."/>
            <person name="Bradley R.K."/>
            <person name="Brand A.D."/>
            <person name="Brent M.R."/>
            <person name="Brooks A.N."/>
            <person name="Brown R.H."/>
            <person name="Butlin R.K."/>
            <person name="Caggese C."/>
            <person name="Calvi B.R."/>
            <person name="Bernardo de Carvalho A."/>
            <person name="Caspi A."/>
            <person name="Castrezana S."/>
            <person name="Celniker S.E."/>
            <person name="Chang J.L."/>
            <person name="Chapple C."/>
            <person name="Chatterji S."/>
            <person name="Chinwalla A."/>
            <person name="Civetta A."/>
            <person name="Clifton S.W."/>
            <person name="Comeron J.M."/>
            <person name="Costello J.C."/>
            <person name="Coyne J.A."/>
            <person name="Daub J."/>
            <person name="David R.G."/>
            <person name="Delcher A.L."/>
            <person name="Delehaunty K."/>
            <person name="Do C.B."/>
            <person name="Ebling H."/>
            <person name="Edwards K."/>
            <person name="Eickbush T."/>
            <person name="Evans J.D."/>
            <person name="Filipski A."/>
            <person name="Findeiss S."/>
            <person name="Freyhult E."/>
            <person name="Fulton L."/>
            <person name="Fulton R."/>
            <person name="Garcia A.C."/>
            <person name="Gardiner A."/>
            <person name="Garfield D.A."/>
            <person name="Garvin B.E."/>
            <person name="Gibson G."/>
            <person name="Gilbert D."/>
            <person name="Gnerre S."/>
            <person name="Godfrey J."/>
            <person name="Good R."/>
            <person name="Gotea V."/>
            <person name="Gravely B."/>
            <person name="Greenberg A.J."/>
            <person name="Griffiths-Jones S."/>
            <person name="Gross S."/>
            <person name="Guigo R."/>
            <person name="Gustafson E.A."/>
            <person name="Haerty W."/>
            <person name="Hahn M.W."/>
            <person name="Halligan D.L."/>
            <person name="Halpern A.L."/>
            <person name="Halter G.M."/>
            <person name="Han M.V."/>
            <person name="Heger A."/>
            <person name="Hillier L."/>
            <person name="Hinrichs A.S."/>
            <person name="Holmes I."/>
            <person name="Hoskins R.A."/>
            <person name="Hubisz M.J."/>
            <person name="Hultmark D."/>
            <person name="Huntley M.A."/>
            <person name="Jaffe D.B."/>
            <person name="Jagadeeshan S."/>
            <person name="Jeck W.R."/>
            <person name="Johnson J."/>
            <person name="Jones C.D."/>
            <person name="Jordan W.C."/>
            <person name="Karpen G.H."/>
            <person name="Kataoka E."/>
            <person name="Keightley P.D."/>
            <person name="Kheradpour P."/>
            <person name="Kirkness E.F."/>
            <person name="Koerich L.B."/>
            <person name="Kristiansen K."/>
            <person name="Kudrna D."/>
            <person name="Kulathinal R.J."/>
            <person name="Kumar S."/>
            <person name="Kwok R."/>
            <person name="Lander E."/>
            <person name="Langley C.H."/>
            <person name="Lapoint R."/>
            <person name="Lazzaro B.P."/>
            <person name="Lee S.J."/>
            <person name="Levesque L."/>
            <person name="Li R."/>
            <person name="Lin C.F."/>
            <person name="Lin M.F."/>
            <person name="Lindblad-Toh K."/>
            <person name="Llopart A."/>
            <person name="Long M."/>
            <person name="Low L."/>
            <person name="Lozovsky E."/>
            <person name="Lu J."/>
            <person name="Luo M."/>
            <person name="Machado C.A."/>
            <person name="Makalowski W."/>
            <person name="Marzo M."/>
            <person name="Matsuda M."/>
            <person name="Matzkin L."/>
            <person name="McAllister B."/>
            <person name="McBride C.S."/>
            <person name="McKernan B."/>
            <person name="McKernan K."/>
            <person name="Mendez-Lago M."/>
            <person name="Minx P."/>
            <person name="Mollenhauer M.U."/>
            <person name="Montooth K."/>
            <person name="Mount S.M."/>
            <person name="Mu X."/>
            <person name="Myers E."/>
            <person name="Negre B."/>
            <person name="Newfeld S."/>
            <person name="Nielsen R."/>
            <person name="Noor M.A."/>
            <person name="O'Grady P."/>
            <person name="Pachter L."/>
            <person name="Papaceit M."/>
            <person name="Parisi M.J."/>
            <person name="Parisi M."/>
            <person name="Parts L."/>
            <person name="Pedersen J.S."/>
            <person name="Pesole G."/>
            <person name="Phillippy A.M."/>
            <person name="Ponting C.P."/>
            <person name="Pop M."/>
            <person name="Porcelli D."/>
            <person name="Powell J.R."/>
            <person name="Prohaska S."/>
            <person name="Pruitt K."/>
            <person name="Puig M."/>
            <person name="Quesneville H."/>
            <person name="Ram K.R."/>
            <person name="Rand D."/>
            <person name="Rasmussen M.D."/>
            <person name="Reed L.K."/>
            <person name="Reenan R."/>
            <person name="Reily A."/>
            <person name="Remington K.A."/>
            <person name="Rieger T.T."/>
            <person name="Ritchie M.G."/>
            <person name="Robin C."/>
            <person name="Rogers Y.H."/>
            <person name="Rohde C."/>
            <person name="Rozas J."/>
            <person name="Rubenfield M.J."/>
            <person name="Ruiz A."/>
            <person name="Russo S."/>
            <person name="Salzberg S.L."/>
            <person name="Sanchez-Gracia A."/>
            <person name="Saranga D.J."/>
            <person name="Sato H."/>
            <person name="Schaeffer S.W."/>
            <person name="Schatz M.C."/>
            <person name="Schlenke T."/>
            <person name="Schwartz R."/>
            <person name="Segarra C."/>
            <person name="Singh R.S."/>
            <person name="Sirot L."/>
            <person name="Sirota M."/>
            <person name="Sisneros N.B."/>
            <person name="Smith C.D."/>
            <person name="Smith T.F."/>
            <person name="Spieth J."/>
            <person name="Stage D.E."/>
            <person name="Stark A."/>
            <person name="Stephan W."/>
            <person name="Strausberg R.L."/>
            <person name="Strempel S."/>
            <person name="Sturgill D."/>
            <person name="Sutton G."/>
            <person name="Sutton G.G."/>
            <person name="Tao W."/>
            <person name="Teichmann S."/>
            <person name="Tobari Y.N."/>
            <person name="Tomimura Y."/>
            <person name="Tsolas J.M."/>
            <person name="Valente V.L."/>
            <person name="Venter E."/>
            <person name="Venter J.C."/>
            <person name="Vicario S."/>
            <person name="Vieira F.G."/>
            <person name="Vilella A.J."/>
            <person name="Villasante A."/>
            <person name="Walenz B."/>
            <person name="Wang J."/>
            <person name="Wasserman M."/>
            <person name="Watts T."/>
            <person name="Wilson D."/>
            <person name="Wilson R.K."/>
            <person name="Wing R.A."/>
            <person name="Wolfner M.F."/>
            <person name="Wong A."/>
            <person name="Wong G.K."/>
            <person name="Wu C.I."/>
            <person name="Wu G."/>
            <person name="Yamamoto D."/>
            <person name="Yang H.P."/>
            <person name="Yang S.P."/>
            <person name="Yorke J.A."/>
            <person name="Yoshida K."/>
            <person name="Zdobnov E."/>
            <person name="Zhang P."/>
            <person name="Zhang Y."/>
            <person name="Zimin A.V."/>
            <person name="Baldwin J."/>
            <person name="Abdouelleil A."/>
            <person name="Abdulkadir J."/>
            <person name="Abebe A."/>
            <person name="Abera B."/>
            <person name="Abreu J."/>
            <person name="Acer S.C."/>
            <person name="Aftuck L."/>
            <person name="Alexander A."/>
            <person name="An P."/>
            <person name="Anderson E."/>
            <person name="Anderson S."/>
            <person name="Arachi H."/>
            <person name="Azer M."/>
            <person name="Bachantsang P."/>
            <person name="Barry A."/>
            <person name="Bayul T."/>
            <person name="Berlin A."/>
            <person name="Bessette D."/>
            <person name="Bloom T."/>
            <person name="Blye J."/>
            <person name="Boguslavskiy L."/>
            <person name="Bonnet C."/>
            <person name="Boukhgalter B."/>
            <person name="Bourzgui I."/>
            <person name="Brown A."/>
            <person name="Cahill P."/>
            <person name="Channer S."/>
            <person name="Cheshatsang Y."/>
            <person name="Chuda L."/>
            <person name="Citroen M."/>
            <person name="Collymore A."/>
            <person name="Cooke P."/>
            <person name="Costello M."/>
            <person name="D'Aco K."/>
            <person name="Daza R."/>
            <person name="De Haan G."/>
            <person name="DeGray S."/>
            <person name="DeMaso C."/>
            <person name="Dhargay N."/>
            <person name="Dooley K."/>
            <person name="Dooley E."/>
            <person name="Doricent M."/>
            <person name="Dorje P."/>
            <person name="Dorjee K."/>
            <person name="Dupes A."/>
            <person name="Elong R."/>
            <person name="Falk J."/>
            <person name="Farina A."/>
            <person name="Faro S."/>
            <person name="Ferguson D."/>
            <person name="Fisher S."/>
            <person name="Foley C.D."/>
            <person name="Franke A."/>
            <person name="Friedrich D."/>
            <person name="Gadbois L."/>
            <person name="Gearin G."/>
            <person name="Gearin C.R."/>
            <person name="Giannoukos G."/>
            <person name="Goode T."/>
            <person name="Graham J."/>
            <person name="Grandbois E."/>
            <person name="Grewal S."/>
            <person name="Gyaltsen K."/>
            <person name="Hafez N."/>
            <person name="Hagos B."/>
            <person name="Hall J."/>
            <person name="Henson C."/>
            <person name="Hollinger A."/>
            <person name="Honan T."/>
            <person name="Huard M.D."/>
            <person name="Hughes L."/>
            <person name="Hurhula B."/>
            <person name="Husby M.E."/>
            <person name="Kamat A."/>
            <person name="Kanga B."/>
            <person name="Kashin S."/>
            <person name="Khazanovich D."/>
            <person name="Kisner P."/>
            <person name="Lance K."/>
            <person name="Lara M."/>
            <person name="Lee W."/>
            <person name="Lennon N."/>
            <person name="Letendre F."/>
            <person name="LeVine R."/>
            <person name="Lipovsky A."/>
            <person name="Liu X."/>
            <person name="Liu J."/>
            <person name="Liu S."/>
            <person name="Lokyitsang T."/>
            <person name="Lokyitsang Y."/>
            <person name="Lubonja R."/>
            <person name="Lui A."/>
            <person name="MacDonald P."/>
            <person name="Magnisalis V."/>
            <person name="Maru K."/>
            <person name="Matthews C."/>
            <person name="McCusker W."/>
            <person name="McDonough S."/>
            <person name="Mehta T."/>
            <person name="Meldrim J."/>
            <person name="Meneus L."/>
            <person name="Mihai O."/>
            <person name="Mihalev A."/>
            <person name="Mihova T."/>
            <person name="Mittelman R."/>
            <person name="Mlenga V."/>
            <person name="Montmayeur A."/>
            <person name="Mulrain L."/>
            <person name="Navidi A."/>
            <person name="Naylor J."/>
            <person name="Negash T."/>
            <person name="Nguyen T."/>
            <person name="Nguyen N."/>
            <person name="Nicol R."/>
            <person name="Norbu C."/>
            <person name="Norbu N."/>
            <person name="Novod N."/>
            <person name="O'Neill B."/>
            <person name="Osman S."/>
            <person name="Markiewicz E."/>
            <person name="Oyono O.L."/>
            <person name="Patti C."/>
            <person name="Phunkhang P."/>
            <person name="Pierre F."/>
            <person name="Priest M."/>
            <person name="Raghuraman S."/>
            <person name="Rege F."/>
            <person name="Reyes R."/>
            <person name="Rise C."/>
            <person name="Rogov P."/>
            <person name="Ross K."/>
            <person name="Ryan E."/>
            <person name="Settipalli S."/>
            <person name="Shea T."/>
            <person name="Sherpa N."/>
            <person name="Shi L."/>
            <person name="Shih D."/>
            <person name="Sparrow T."/>
            <person name="Spaulding J."/>
            <person name="Stalker J."/>
            <person name="Stange-Thomann N."/>
            <person name="Stavropoulos S."/>
            <person name="Stone C."/>
            <person name="Strader C."/>
            <person name="Tesfaye S."/>
            <person name="Thomson T."/>
            <person name="Thoulutsang Y."/>
            <person name="Thoulutsang D."/>
            <person name="Topham K."/>
            <person name="Topping I."/>
            <person name="Tsamla T."/>
            <person name="Vassiliev H."/>
            <person name="Vo A."/>
            <person name="Wangchuk T."/>
            <person name="Wangdi T."/>
            <person name="Weiand M."/>
            <person name="Wilkinson J."/>
            <person name="Wilson A."/>
            <person name="Yadav S."/>
            <person name="Young G."/>
            <person name="Yu Q."/>
            <person name="Zembek L."/>
            <person name="Zhong D."/>
            <person name="Zimmer A."/>
            <person name="Zwirko Z."/>
            <person name="Jaffe D.B."/>
            <person name="Alvarez P."/>
            <person name="Brockman W."/>
            <person name="Butler J."/>
            <person name="Chin C."/>
            <person name="Gnerre S."/>
            <person name="Grabherr M."/>
            <person name="Kleber M."/>
            <person name="Mauceli E."/>
            <person name="MacCallum I."/>
        </authorList>
    </citation>
    <scope>NUCLEOTIDE SEQUENCE [LARGE SCALE GENOMIC DNA]</scope>
    <source>
        <strain evidence="9">Tucson 14024-0371.13</strain>
    </source>
</reference>
<keyword evidence="5 6" id="KW-0472">Membrane</keyword>
<evidence type="ECO:0000313" key="9">
    <source>
        <dbReference type="Proteomes" id="UP000007801"/>
    </source>
</evidence>
<keyword evidence="4 6" id="KW-1133">Transmembrane helix</keyword>
<name>B3N0H9_DROAN</name>
<feature type="transmembrane region" description="Helical" evidence="6">
    <location>
        <begin position="186"/>
        <end position="206"/>
    </location>
</feature>
<evidence type="ECO:0000259" key="7">
    <source>
        <dbReference type="PROSITE" id="PS50845"/>
    </source>
</evidence>
<evidence type="ECO:0000256" key="5">
    <source>
        <dbReference type="ARBA" id="ARBA00023136"/>
    </source>
</evidence>
<evidence type="ECO:0000256" key="4">
    <source>
        <dbReference type="ARBA" id="ARBA00022989"/>
    </source>
</evidence>
<dbReference type="Pfam" id="PF02453">
    <property type="entry name" value="Reticulon"/>
    <property type="match status" value="1"/>
</dbReference>
<organism evidence="8 9">
    <name type="scientific">Drosophila ananassae</name>
    <name type="common">Fruit fly</name>
    <dbReference type="NCBI Taxonomy" id="7217"/>
    <lineage>
        <taxon>Eukaryota</taxon>
        <taxon>Metazoa</taxon>
        <taxon>Ecdysozoa</taxon>
        <taxon>Arthropoda</taxon>
        <taxon>Hexapoda</taxon>
        <taxon>Insecta</taxon>
        <taxon>Pterygota</taxon>
        <taxon>Neoptera</taxon>
        <taxon>Endopterygota</taxon>
        <taxon>Diptera</taxon>
        <taxon>Brachycera</taxon>
        <taxon>Muscomorpha</taxon>
        <taxon>Ephydroidea</taxon>
        <taxon>Drosophilidae</taxon>
        <taxon>Drosophila</taxon>
        <taxon>Sophophora</taxon>
    </lineage>
</organism>
<comment type="subcellular location">
    <subcellularLocation>
        <location evidence="1 6">Endoplasmic reticulum membrane</location>
        <topology evidence="1 6">Multi-pass membrane protein</topology>
    </subcellularLocation>
</comment>
<dbReference type="OMA" id="YQMITAL"/>
<accession>B3N0H9</accession>
<dbReference type="GO" id="GO:0005789">
    <property type="term" value="C:endoplasmic reticulum membrane"/>
    <property type="evidence" value="ECO:0007669"/>
    <property type="project" value="UniProtKB-SubCell"/>
</dbReference>
<dbReference type="CTD" id="33096"/>